<dbReference type="Pfam" id="PF01910">
    <property type="entry name" value="Thiamine_BP"/>
    <property type="match status" value="1"/>
</dbReference>
<dbReference type="SUPFAM" id="SSF89957">
    <property type="entry name" value="MTH1187/YkoF-like"/>
    <property type="match status" value="1"/>
</dbReference>
<protein>
    <submittedName>
        <fullName evidence="3">Uncharacterized protein, MTH1187 family</fullName>
    </submittedName>
</protein>
<dbReference type="InterPro" id="IPR051614">
    <property type="entry name" value="UPF0045_domain"/>
</dbReference>
<feature type="domain" description="Thiamine-binding protein" evidence="2">
    <location>
        <begin position="5"/>
        <end position="94"/>
    </location>
</feature>
<keyword evidence="4" id="KW-1185">Reference proteome</keyword>
<dbReference type="InterPro" id="IPR029756">
    <property type="entry name" value="MTH1187/YkoF-like"/>
</dbReference>
<dbReference type="AlphaFoldDB" id="A0A1H0AGN7"/>
<dbReference type="PANTHER" id="PTHR33777:SF1">
    <property type="entry name" value="UPF0045 PROTEIN ECM15"/>
    <property type="match status" value="1"/>
</dbReference>
<proteinExistence type="inferred from homology"/>
<reference evidence="3 4" key="1">
    <citation type="submission" date="2016-10" db="EMBL/GenBank/DDBJ databases">
        <authorList>
            <person name="de Groot N.N."/>
        </authorList>
    </citation>
    <scope>NUCLEOTIDE SEQUENCE [LARGE SCALE GENOMIC DNA]</scope>
    <source>
        <strain evidence="3 4">DSM 15269</strain>
    </source>
</reference>
<evidence type="ECO:0000313" key="4">
    <source>
        <dbReference type="Proteomes" id="UP000199602"/>
    </source>
</evidence>
<dbReference type="GO" id="GO:0005829">
    <property type="term" value="C:cytosol"/>
    <property type="evidence" value="ECO:0007669"/>
    <property type="project" value="TreeGrafter"/>
</dbReference>
<dbReference type="PANTHER" id="PTHR33777">
    <property type="entry name" value="UPF0045 PROTEIN ECM15"/>
    <property type="match status" value="1"/>
</dbReference>
<organism evidence="3 4">
    <name type="scientific">Desulfonauticus submarinus</name>
    <dbReference type="NCBI Taxonomy" id="206665"/>
    <lineage>
        <taxon>Bacteria</taxon>
        <taxon>Pseudomonadati</taxon>
        <taxon>Thermodesulfobacteriota</taxon>
        <taxon>Desulfovibrionia</taxon>
        <taxon>Desulfovibrionales</taxon>
        <taxon>Desulfonauticaceae</taxon>
        <taxon>Desulfonauticus</taxon>
    </lineage>
</organism>
<dbReference type="RefSeq" id="WP_092062561.1">
    <property type="nucleotide sequence ID" value="NZ_FNIN01000001.1"/>
</dbReference>
<name>A0A1H0AGN7_9BACT</name>
<dbReference type="OrthoDB" id="9793516at2"/>
<gene>
    <name evidence="3" type="ORF">SAMN04488516_101393</name>
</gene>
<comment type="similarity">
    <text evidence="1">Belongs to the UPF0045 family.</text>
</comment>
<evidence type="ECO:0000313" key="3">
    <source>
        <dbReference type="EMBL" id="SDN32213.1"/>
    </source>
</evidence>
<evidence type="ECO:0000256" key="1">
    <source>
        <dbReference type="ARBA" id="ARBA00010272"/>
    </source>
</evidence>
<dbReference type="NCBIfam" id="TIGR00106">
    <property type="entry name" value="MTH1187 family thiamine-binding protein"/>
    <property type="match status" value="1"/>
</dbReference>
<dbReference type="EMBL" id="FNIN01000001">
    <property type="protein sequence ID" value="SDN32213.1"/>
    <property type="molecule type" value="Genomic_DNA"/>
</dbReference>
<dbReference type="Gene3D" id="3.30.70.930">
    <property type="match status" value="1"/>
</dbReference>
<accession>A0A1H0AGN7</accession>
<dbReference type="Proteomes" id="UP000199602">
    <property type="component" value="Unassembled WGS sequence"/>
</dbReference>
<sequence length="99" mass="11356">MSTLAELAIFPLDKGESVSEYVAKVLKIIQQSNLEHQLTPMGTCIEGEFDDIMNIVSKCFKALEPECNRIYLTLKIDFRKNRKNALKQKIKSVEDKLHD</sequence>
<dbReference type="InterPro" id="IPR002767">
    <property type="entry name" value="Thiamine_BP"/>
</dbReference>
<evidence type="ECO:0000259" key="2">
    <source>
        <dbReference type="Pfam" id="PF01910"/>
    </source>
</evidence>